<dbReference type="InterPro" id="IPR051315">
    <property type="entry name" value="Bact_Chemotaxis_CheA"/>
</dbReference>
<keyword evidence="1" id="KW-0597">Phosphoprotein</keyword>
<dbReference type="PROSITE" id="PS50894">
    <property type="entry name" value="HPT"/>
    <property type="match status" value="1"/>
</dbReference>
<comment type="caution">
    <text evidence="4">The sequence shown here is derived from an EMBL/GenBank/DDBJ whole genome shotgun (WGS) entry which is preliminary data.</text>
</comment>
<feature type="modified residue" description="Phosphohistidine" evidence="1">
    <location>
        <position position="46"/>
    </location>
</feature>
<reference evidence="4" key="1">
    <citation type="submission" date="2019-11" db="EMBL/GenBank/DDBJ databases">
        <title>Microbial mats filling the niche in hypersaline microbial mats.</title>
        <authorList>
            <person name="Wong H.L."/>
            <person name="Macleod F.I."/>
            <person name="White R.A. III"/>
            <person name="Burns B.P."/>
        </authorList>
    </citation>
    <scope>NUCLEOTIDE SEQUENCE</scope>
    <source>
        <strain evidence="4">Rbin_158</strain>
    </source>
</reference>
<dbReference type="InterPro" id="IPR008207">
    <property type="entry name" value="Sig_transdc_His_kin_Hpt_dom"/>
</dbReference>
<dbReference type="Proteomes" id="UP000649604">
    <property type="component" value="Unassembled WGS sequence"/>
</dbReference>
<dbReference type="AlphaFoldDB" id="A0A9D5Q6J3"/>
<feature type="region of interest" description="Disordered" evidence="2">
    <location>
        <begin position="131"/>
        <end position="150"/>
    </location>
</feature>
<name>A0A9D5Q6J3_9BACT</name>
<feature type="compositionally biased region" description="Low complexity" evidence="2">
    <location>
        <begin position="136"/>
        <end position="148"/>
    </location>
</feature>
<dbReference type="EMBL" id="WJJP01000329">
    <property type="protein sequence ID" value="MBD3324976.1"/>
    <property type="molecule type" value="Genomic_DNA"/>
</dbReference>
<dbReference type="PANTHER" id="PTHR43395">
    <property type="entry name" value="SENSOR HISTIDINE KINASE CHEA"/>
    <property type="match status" value="1"/>
</dbReference>
<dbReference type="PANTHER" id="PTHR43395:SF10">
    <property type="entry name" value="CHEMOTAXIS PROTEIN CHEA"/>
    <property type="match status" value="1"/>
</dbReference>
<dbReference type="InterPro" id="IPR036641">
    <property type="entry name" value="HPT_dom_sf"/>
</dbReference>
<evidence type="ECO:0000313" key="4">
    <source>
        <dbReference type="EMBL" id="MBD3324976.1"/>
    </source>
</evidence>
<dbReference type="Gene3D" id="1.20.120.160">
    <property type="entry name" value="HPT domain"/>
    <property type="match status" value="1"/>
</dbReference>
<sequence length="281" mass="31404">MIDEHFIREFIAEAEEHLLRLEPKVLQLEKEPHNTELVNDIFLVTHSIKGTASYVGLTHISNFTHSLETLLDHLRKGQLQLSSEFVDLLLEGLDTLKELIHRLSEGEPAPDTAPFLTRLSQWQQSNISLPETMATPDAPSDPESSAPPQAFDKMSLDLQTLPLEPEDVEIFADILGQQCEFMALALEKIRTVQDENPALSRPYITSLITAFRKVQSSASMLEIDALDAALQEHAAFFAHLETSTGPIQSDDVTQIAEILQHLTNLTSVMTAYSKEAHTDQQ</sequence>
<evidence type="ECO:0000256" key="2">
    <source>
        <dbReference type="SAM" id="MobiDB-lite"/>
    </source>
</evidence>
<feature type="non-terminal residue" evidence="4">
    <location>
        <position position="281"/>
    </location>
</feature>
<evidence type="ECO:0000259" key="3">
    <source>
        <dbReference type="PROSITE" id="PS50894"/>
    </source>
</evidence>
<dbReference type="GO" id="GO:0000160">
    <property type="term" value="P:phosphorelay signal transduction system"/>
    <property type="evidence" value="ECO:0007669"/>
    <property type="project" value="InterPro"/>
</dbReference>
<dbReference type="SMART" id="SM00073">
    <property type="entry name" value="HPT"/>
    <property type="match status" value="1"/>
</dbReference>
<feature type="domain" description="HPt" evidence="3">
    <location>
        <begin position="1"/>
        <end position="103"/>
    </location>
</feature>
<dbReference type="Pfam" id="PF01627">
    <property type="entry name" value="Hpt"/>
    <property type="match status" value="1"/>
</dbReference>
<dbReference type="SUPFAM" id="SSF47226">
    <property type="entry name" value="Histidine-containing phosphotransfer domain, HPT domain"/>
    <property type="match status" value="1"/>
</dbReference>
<gene>
    <name evidence="4" type="ORF">GF339_10350</name>
</gene>
<evidence type="ECO:0000256" key="1">
    <source>
        <dbReference type="PROSITE-ProRule" id="PRU00110"/>
    </source>
</evidence>
<accession>A0A9D5Q6J3</accession>
<organism evidence="4 5">
    <name type="scientific">candidate division KSB3 bacterium</name>
    <dbReference type="NCBI Taxonomy" id="2044937"/>
    <lineage>
        <taxon>Bacteria</taxon>
        <taxon>candidate division KSB3</taxon>
    </lineage>
</organism>
<evidence type="ECO:0000313" key="5">
    <source>
        <dbReference type="Proteomes" id="UP000649604"/>
    </source>
</evidence>
<protein>
    <recommendedName>
        <fullName evidence="3">HPt domain-containing protein</fullName>
    </recommendedName>
</protein>
<proteinExistence type="predicted"/>